<keyword evidence="2" id="KW-1185">Reference proteome</keyword>
<comment type="caution">
    <text evidence="1">The sequence shown here is derived from an EMBL/GenBank/DDBJ whole genome shotgun (WGS) entry which is preliminary data.</text>
</comment>
<dbReference type="Proteomes" id="UP001501727">
    <property type="component" value="Unassembled WGS sequence"/>
</dbReference>
<accession>A0ABP7M5G5</accession>
<reference evidence="2" key="1">
    <citation type="journal article" date="2019" name="Int. J. Syst. Evol. Microbiol.">
        <title>The Global Catalogue of Microorganisms (GCM) 10K type strain sequencing project: providing services to taxonomists for standard genome sequencing and annotation.</title>
        <authorList>
            <consortium name="The Broad Institute Genomics Platform"/>
            <consortium name="The Broad Institute Genome Sequencing Center for Infectious Disease"/>
            <person name="Wu L."/>
            <person name="Ma J."/>
        </authorList>
    </citation>
    <scope>NUCLEOTIDE SEQUENCE [LARGE SCALE GENOMIC DNA]</scope>
    <source>
        <strain evidence="2">JCM 16916</strain>
    </source>
</reference>
<proteinExistence type="predicted"/>
<dbReference type="RefSeq" id="WP_344758066.1">
    <property type="nucleotide sequence ID" value="NZ_BAAAZU010000001.1"/>
</dbReference>
<evidence type="ECO:0000313" key="1">
    <source>
        <dbReference type="EMBL" id="GAA3913048.1"/>
    </source>
</evidence>
<protein>
    <submittedName>
        <fullName evidence="1">Uncharacterized protein</fullName>
    </submittedName>
</protein>
<dbReference type="InterPro" id="IPR011659">
    <property type="entry name" value="WD40"/>
</dbReference>
<dbReference type="Pfam" id="PF07676">
    <property type="entry name" value="PD40"/>
    <property type="match status" value="1"/>
</dbReference>
<sequence>MRAKWGRPVRIANRHVNTPGSETRAALSADGTRLYFGRKLTPADPGDVYVRSRRRKP</sequence>
<organism evidence="1 2">
    <name type="scientific">Luteimonas lutimaris</name>
    <dbReference type="NCBI Taxonomy" id="698645"/>
    <lineage>
        <taxon>Bacteria</taxon>
        <taxon>Pseudomonadati</taxon>
        <taxon>Pseudomonadota</taxon>
        <taxon>Gammaproteobacteria</taxon>
        <taxon>Lysobacterales</taxon>
        <taxon>Lysobacteraceae</taxon>
        <taxon>Luteimonas</taxon>
    </lineage>
</organism>
<gene>
    <name evidence="1" type="ORF">GCM10022229_02170</name>
</gene>
<dbReference type="EMBL" id="BAAAZU010000001">
    <property type="protein sequence ID" value="GAA3913048.1"/>
    <property type="molecule type" value="Genomic_DNA"/>
</dbReference>
<name>A0ABP7M5G5_9GAMM</name>
<evidence type="ECO:0000313" key="2">
    <source>
        <dbReference type="Proteomes" id="UP001501727"/>
    </source>
</evidence>